<evidence type="ECO:0000256" key="2">
    <source>
        <dbReference type="ARBA" id="ARBA00019992"/>
    </source>
</evidence>
<proteinExistence type="inferred from homology"/>
<name>A0A8S1EXB7_9PELO</name>
<dbReference type="InterPro" id="IPR011990">
    <property type="entry name" value="TPR-like_helical_dom_sf"/>
</dbReference>
<comment type="caution">
    <text evidence="5">The sequence shown here is derived from an EMBL/GenBank/DDBJ whole genome shotgun (WGS) entry which is preliminary data.</text>
</comment>
<dbReference type="Gene3D" id="1.25.40.10">
    <property type="entry name" value="Tetratricopeptide repeat domain"/>
    <property type="match status" value="1"/>
</dbReference>
<gene>
    <name evidence="5" type="ORF">CBOVIS_LOCUS6572</name>
</gene>
<evidence type="ECO:0000256" key="4">
    <source>
        <dbReference type="ARBA" id="ARBA00022803"/>
    </source>
</evidence>
<reference evidence="5 6" key="1">
    <citation type="submission" date="2020-04" db="EMBL/GenBank/DDBJ databases">
        <authorList>
            <person name="Laetsch R D."/>
            <person name="Stevens L."/>
            <person name="Kumar S."/>
            <person name="Blaxter L. M."/>
        </authorList>
    </citation>
    <scope>NUCLEOTIDE SEQUENCE [LARGE SCALE GENOMIC DNA]</scope>
</reference>
<sequence>MAEWCAANLRNCEGWRSAGLELSTTSDENARWLDACIRQLVSWSDCTSLGGFNKSLEKLVESDPNAIMARSFIVGLKGLGTEAGARDKQFVEEMNKLEIDGEKNGNEREKLHAKAAILWGRGKHHEAAKVWDSILDKFPTDLIAVKFAHDAHFFNGSAIGKLESIEKKNDYRIVFWALELNRFDCWATHAKAHVLEMNGRHKEGKSFMYATEDDWKHGWILASHNYWHTALFHIEFGEYEDAISIFDKEISNRFNRTRSLLDMVDASSLLWRLELEGANVGKDRWRMLKNLGNFIDNHSIVFNDVHLGLALNRQEDLETAEKLRDSLDEYSKLLSEDNAQISRTIGMPLYDGMIDFANGKYDEAVLKMYPIKDEVVKIGGSHAQRDMFVQTLIRSCMLSKNEENWMKTQELLRQRSEFKPNSVLGERLAEKFRILHPISVF</sequence>
<dbReference type="AlphaFoldDB" id="A0A8S1EXB7"/>
<evidence type="ECO:0000256" key="3">
    <source>
        <dbReference type="ARBA" id="ARBA00022737"/>
    </source>
</evidence>
<keyword evidence="3" id="KW-0677">Repeat</keyword>
<evidence type="ECO:0000256" key="1">
    <source>
        <dbReference type="ARBA" id="ARBA00005857"/>
    </source>
</evidence>
<organism evidence="5 6">
    <name type="scientific">Caenorhabditis bovis</name>
    <dbReference type="NCBI Taxonomy" id="2654633"/>
    <lineage>
        <taxon>Eukaryota</taxon>
        <taxon>Metazoa</taxon>
        <taxon>Ecdysozoa</taxon>
        <taxon>Nematoda</taxon>
        <taxon>Chromadorea</taxon>
        <taxon>Rhabditida</taxon>
        <taxon>Rhabditina</taxon>
        <taxon>Rhabditomorpha</taxon>
        <taxon>Rhabditoidea</taxon>
        <taxon>Rhabditidae</taxon>
        <taxon>Peloderinae</taxon>
        <taxon>Caenorhabditis</taxon>
    </lineage>
</organism>
<dbReference type="PANTHER" id="PTHR16263:SF4">
    <property type="entry name" value="TETRATRICOPEPTIDE REPEAT PROTEIN 38"/>
    <property type="match status" value="1"/>
</dbReference>
<accession>A0A8S1EXB7</accession>
<evidence type="ECO:0000313" key="5">
    <source>
        <dbReference type="EMBL" id="CAB3404198.1"/>
    </source>
</evidence>
<dbReference type="SUPFAM" id="SSF48452">
    <property type="entry name" value="TPR-like"/>
    <property type="match status" value="1"/>
</dbReference>
<dbReference type="Proteomes" id="UP000494206">
    <property type="component" value="Unassembled WGS sequence"/>
</dbReference>
<protein>
    <recommendedName>
        <fullName evidence="2">Tetratricopeptide repeat protein 38</fullName>
    </recommendedName>
</protein>
<dbReference type="OrthoDB" id="1427555at2759"/>
<comment type="similarity">
    <text evidence="1">Belongs to the TTC38 family.</text>
</comment>
<evidence type="ECO:0000313" key="6">
    <source>
        <dbReference type="Proteomes" id="UP000494206"/>
    </source>
</evidence>
<dbReference type="CDD" id="cd05804">
    <property type="entry name" value="StaR_like"/>
    <property type="match status" value="1"/>
</dbReference>
<dbReference type="PANTHER" id="PTHR16263">
    <property type="entry name" value="TETRATRICOPEPTIDE REPEAT PROTEIN 38"/>
    <property type="match status" value="1"/>
</dbReference>
<dbReference type="InterPro" id="IPR033891">
    <property type="entry name" value="TTC38"/>
</dbReference>
<keyword evidence="6" id="KW-1185">Reference proteome</keyword>
<keyword evidence="4" id="KW-0802">TPR repeat</keyword>
<dbReference type="EMBL" id="CADEPM010000004">
    <property type="protein sequence ID" value="CAB3404198.1"/>
    <property type="molecule type" value="Genomic_DNA"/>
</dbReference>